<comment type="function">
    <text evidence="3">Catalyzes a proton abstraction reaction that results in 2,5-elimination of pyruvate from 2-succinyl-5-enolpyruvyl-6-hydroxy-3-cyclohexene-1-carboxylate (SEPHCHC) and the formation of 2-succinyl-6-hydroxy-2,4-cyclohexadiene-1-carboxylate (SHCHC).</text>
</comment>
<comment type="pathway">
    <text evidence="3">Quinol/quinone metabolism; menaquinone biosynthesis.</text>
</comment>
<dbReference type="EC" id="4.2.99.20" evidence="3"/>
<keyword evidence="6" id="KW-1185">Reference proteome</keyword>
<comment type="catalytic activity">
    <reaction evidence="3">
        <text>5-enolpyruvoyl-6-hydroxy-2-succinyl-cyclohex-3-ene-1-carboxylate = (1R,6R)-6-hydroxy-2-succinyl-cyclohexa-2,4-diene-1-carboxylate + pyruvate</text>
        <dbReference type="Rhea" id="RHEA:25597"/>
        <dbReference type="ChEBI" id="CHEBI:15361"/>
        <dbReference type="ChEBI" id="CHEBI:58689"/>
        <dbReference type="ChEBI" id="CHEBI:58818"/>
        <dbReference type="EC" id="4.2.99.20"/>
    </reaction>
</comment>
<dbReference type="AlphaFoldDB" id="A0A9X2L583"/>
<comment type="similarity">
    <text evidence="3">Belongs to the AB hydrolase superfamily. MenH family.</text>
</comment>
<dbReference type="RefSeq" id="WP_255135395.1">
    <property type="nucleotide sequence ID" value="NZ_JANDBC010000003.1"/>
</dbReference>
<dbReference type="Proteomes" id="UP001139125">
    <property type="component" value="Unassembled WGS sequence"/>
</dbReference>
<evidence type="ECO:0000256" key="1">
    <source>
        <dbReference type="ARBA" id="ARBA00022428"/>
    </source>
</evidence>
<evidence type="ECO:0000256" key="2">
    <source>
        <dbReference type="ARBA" id="ARBA00023239"/>
    </source>
</evidence>
<accession>A0A9X2L583</accession>
<dbReference type="InterPro" id="IPR000639">
    <property type="entry name" value="Epox_hydrolase-like"/>
</dbReference>
<name>A0A9X2L583_9BACT</name>
<dbReference type="InterPro" id="IPR029058">
    <property type="entry name" value="AB_hydrolase_fold"/>
</dbReference>
<comment type="caution">
    <text evidence="5">The sequence shown here is derived from an EMBL/GenBank/DDBJ whole genome shotgun (WGS) entry which is preliminary data.</text>
</comment>
<evidence type="ECO:0000313" key="5">
    <source>
        <dbReference type="EMBL" id="MCP9292505.1"/>
    </source>
</evidence>
<dbReference type="SUPFAM" id="SSF53474">
    <property type="entry name" value="alpha/beta-Hydrolases"/>
    <property type="match status" value="1"/>
</dbReference>
<dbReference type="HAMAP" id="MF_01660">
    <property type="entry name" value="MenH"/>
    <property type="match status" value="1"/>
</dbReference>
<reference evidence="5" key="1">
    <citation type="submission" date="2022-06" db="EMBL/GenBank/DDBJ databases">
        <title>Gracilimonas sp. CAU 1638 isolated from sea sediment.</title>
        <authorList>
            <person name="Kim W."/>
        </authorList>
    </citation>
    <scope>NUCLEOTIDE SEQUENCE</scope>
    <source>
        <strain evidence="5">CAU 1638</strain>
    </source>
</reference>
<gene>
    <name evidence="3 5" type="primary">menH</name>
    <name evidence="5" type="ORF">NM125_13035</name>
</gene>
<dbReference type="Gene3D" id="3.40.50.1820">
    <property type="entry name" value="alpha/beta hydrolase"/>
    <property type="match status" value="1"/>
</dbReference>
<dbReference type="Pfam" id="PF00561">
    <property type="entry name" value="Abhydrolase_1"/>
    <property type="match status" value="1"/>
</dbReference>
<dbReference type="InterPro" id="IPR000073">
    <property type="entry name" value="AB_hydrolase_1"/>
</dbReference>
<keyword evidence="2 3" id="KW-0456">Lyase</keyword>
<dbReference type="PANTHER" id="PTHR42916">
    <property type="entry name" value="2-SUCCINYL-5-ENOLPYRUVYL-6-HYDROXY-3-CYCLOHEXENE-1-CARBOXYLATE SYNTHASE"/>
    <property type="match status" value="1"/>
</dbReference>
<protein>
    <recommendedName>
        <fullName evidence="3">Putative 2-succinyl-6-hydroxy-2,4-cyclohexadiene-1-carboxylate synthase</fullName>
        <shortName evidence="3">SHCHC synthase</shortName>
        <ecNumber evidence="3">4.2.99.20</ecNumber>
    </recommendedName>
</protein>
<evidence type="ECO:0000313" key="6">
    <source>
        <dbReference type="Proteomes" id="UP001139125"/>
    </source>
</evidence>
<organism evidence="5 6">
    <name type="scientific">Gracilimonas sediminicola</name>
    <dbReference type="NCBI Taxonomy" id="2952158"/>
    <lineage>
        <taxon>Bacteria</taxon>
        <taxon>Pseudomonadati</taxon>
        <taxon>Balneolota</taxon>
        <taxon>Balneolia</taxon>
        <taxon>Balneolales</taxon>
        <taxon>Balneolaceae</taxon>
        <taxon>Gracilimonas</taxon>
    </lineage>
</organism>
<evidence type="ECO:0000259" key="4">
    <source>
        <dbReference type="Pfam" id="PF00561"/>
    </source>
</evidence>
<dbReference type="InterPro" id="IPR022485">
    <property type="entry name" value="SHCHC_synthase_MenH"/>
</dbReference>
<proteinExistence type="inferred from homology"/>
<keyword evidence="1 3" id="KW-0474">Menaquinone biosynthesis</keyword>
<evidence type="ECO:0000256" key="3">
    <source>
        <dbReference type="HAMAP-Rule" id="MF_01660"/>
    </source>
</evidence>
<dbReference type="GO" id="GO:0070205">
    <property type="term" value="F:2-succinyl-6-hydroxy-2,4-cyclohexadiene-1-carboxylate synthase activity"/>
    <property type="evidence" value="ECO:0007669"/>
    <property type="project" value="UniProtKB-UniRule"/>
</dbReference>
<comment type="subunit">
    <text evidence="3">Monomer.</text>
</comment>
<comment type="pathway">
    <text evidence="3">Quinol/quinone metabolism; 1,4-dihydroxy-2-naphthoate biosynthesis; 1,4-dihydroxy-2-naphthoate from chorismate: step 3/7.</text>
</comment>
<sequence>MNIRVRGISYHIDIQQELATLPNLILLHGFMGSGKQFDHLIPELKKFCNPITIDLLGHGKTEGAELHYRFSTKEQVADLTKLISEQLQIPLFLYGYSMGGRLAIQLALHRPDLYKGLILESSTFGIEGETEQQARQSLDARRSDAITGNFEGFLEDWAKMPLFNSANPAPELIDKMNEIQQNQNPFWLANSLQGFGTGTMPCVRNRLGEIPIPVQLLVGEKDSKFLHINRQMEKELREPELAVVKDAGHRVHLDQPEQLIAQLKNFIQNHR</sequence>
<dbReference type="EMBL" id="JANDBC010000003">
    <property type="protein sequence ID" value="MCP9292505.1"/>
    <property type="molecule type" value="Genomic_DNA"/>
</dbReference>
<dbReference type="NCBIfam" id="TIGR03695">
    <property type="entry name" value="menH_SHCHC"/>
    <property type="match status" value="1"/>
</dbReference>
<dbReference type="GO" id="GO:0009234">
    <property type="term" value="P:menaquinone biosynthetic process"/>
    <property type="evidence" value="ECO:0007669"/>
    <property type="project" value="UniProtKB-UniRule"/>
</dbReference>
<dbReference type="PRINTS" id="PR00412">
    <property type="entry name" value="EPOXHYDRLASE"/>
</dbReference>
<dbReference type="PANTHER" id="PTHR42916:SF1">
    <property type="entry name" value="PROTEIN PHYLLO, CHLOROPLASTIC"/>
    <property type="match status" value="1"/>
</dbReference>
<feature type="domain" description="AB hydrolase-1" evidence="4">
    <location>
        <begin position="22"/>
        <end position="255"/>
    </location>
</feature>